<feature type="compositionally biased region" description="Low complexity" evidence="4">
    <location>
        <begin position="166"/>
        <end position="188"/>
    </location>
</feature>
<dbReference type="PANTHER" id="PTHR47966:SF57">
    <property type="entry name" value="PEPTIDASE A1 DOMAIN-CONTAINING PROTEIN"/>
    <property type="match status" value="1"/>
</dbReference>
<dbReference type="InterPro" id="IPR001969">
    <property type="entry name" value="Aspartic_peptidase_AS"/>
</dbReference>
<feature type="signal peptide" evidence="5">
    <location>
        <begin position="1"/>
        <end position="20"/>
    </location>
</feature>
<evidence type="ECO:0000256" key="1">
    <source>
        <dbReference type="ARBA" id="ARBA00007447"/>
    </source>
</evidence>
<dbReference type="AlphaFoldDB" id="A0AAJ5YRZ0"/>
<feature type="region of interest" description="Disordered" evidence="4">
    <location>
        <begin position="244"/>
        <end position="271"/>
    </location>
</feature>
<feature type="compositionally biased region" description="Gly residues" evidence="4">
    <location>
        <begin position="115"/>
        <end position="134"/>
    </location>
</feature>
<feature type="region of interest" description="Disordered" evidence="4">
    <location>
        <begin position="78"/>
        <end position="210"/>
    </location>
</feature>
<evidence type="ECO:0000256" key="3">
    <source>
        <dbReference type="RuleBase" id="RU000454"/>
    </source>
</evidence>
<dbReference type="GO" id="GO:0004190">
    <property type="term" value="F:aspartic-type endopeptidase activity"/>
    <property type="evidence" value="ECO:0007669"/>
    <property type="project" value="UniProtKB-KW"/>
</dbReference>
<feature type="chain" id="PRO_5042522255" evidence="5">
    <location>
        <begin position="21"/>
        <end position="511"/>
    </location>
</feature>
<evidence type="ECO:0000256" key="4">
    <source>
        <dbReference type="SAM" id="MobiDB-lite"/>
    </source>
</evidence>
<keyword evidence="5" id="KW-0732">Signal</keyword>
<keyword evidence="8" id="KW-1185">Reference proteome</keyword>
<dbReference type="InterPro" id="IPR033121">
    <property type="entry name" value="PEPTIDASE_A1"/>
</dbReference>
<dbReference type="Gene3D" id="2.40.70.10">
    <property type="entry name" value="Acid Proteases"/>
    <property type="match status" value="2"/>
</dbReference>
<dbReference type="EC" id="3.4.23.5" evidence="7"/>
<sequence length="511" mass="53050">MQITIPLLSLFLLATSNVFAGPVSGKHQTGTPISLERRARFVSANGQVNLAALARHYKHIDNKYTQAMENYQKNTGHVHPLKAHRHKKRDHPGRTHGHGHPNRSRNKSNKSGGDPSSGGMGGGSGSDPFGGMGGEPDPWSTGGDDPSEGGMGGGTGSDGGMGGGNSSSSPKGTGSGSSSSSSPKSTSSGGDGGDGSGSGSGGDDSDGTVELTDVGHEQLWAGEMTFGGQTFSIDFDTGSADTLVNPSAYDPSKSDSSQNTGQSFQTSYGDGTSAEGTIYTDNMSIAGLSADDVAIGVANDQFITDDQAPSQGISGMSFPSLQAFPQDYEPFFESLRKANAVSQGVFQFTLKPDQGAELHLGGIDQSKAQGDFSYAKVDSSMGFWVTDATINGQQIKAIVDSGSTIITGPTEQVESVVQSIPGVQPSNQGGSTAYMYDCDSDIEVDIEIAGLQVKLGKDQMRFGQSDGQCVLPIMGMDGMPMDAWILGDTLFMATTIVFDMDEEQMGFALQA</sequence>
<protein>
    <submittedName>
        <fullName evidence="7">Cathepsin D</fullName>
        <ecNumber evidence="7">3.4.23.5</ecNumber>
    </submittedName>
</protein>
<dbReference type="PANTHER" id="PTHR47966">
    <property type="entry name" value="BETA-SITE APP-CLEAVING ENZYME, ISOFORM A-RELATED"/>
    <property type="match status" value="1"/>
</dbReference>
<gene>
    <name evidence="7" type="ORF">MYAM1_001358</name>
</gene>
<dbReference type="PROSITE" id="PS51767">
    <property type="entry name" value="PEPTIDASE_A1"/>
    <property type="match status" value="1"/>
</dbReference>
<keyword evidence="2 3" id="KW-0064">Aspartyl protease</keyword>
<feature type="compositionally biased region" description="Gly residues" evidence="4">
    <location>
        <begin position="189"/>
        <end position="202"/>
    </location>
</feature>
<feature type="compositionally biased region" description="Polar residues" evidence="4">
    <location>
        <begin position="254"/>
        <end position="270"/>
    </location>
</feature>
<keyword evidence="3" id="KW-0645">Protease</keyword>
<evidence type="ECO:0000256" key="5">
    <source>
        <dbReference type="SAM" id="SignalP"/>
    </source>
</evidence>
<name>A0AAJ5YRZ0_9BASI</name>
<dbReference type="CDD" id="cd05471">
    <property type="entry name" value="pepsin_like"/>
    <property type="match status" value="1"/>
</dbReference>
<comment type="similarity">
    <text evidence="1 3">Belongs to the peptidase A1 family.</text>
</comment>
<dbReference type="InterPro" id="IPR001461">
    <property type="entry name" value="Aspartic_peptidase_A1"/>
</dbReference>
<feature type="compositionally biased region" description="Basic residues" evidence="4">
    <location>
        <begin position="79"/>
        <end position="108"/>
    </location>
</feature>
<dbReference type="InterPro" id="IPR034164">
    <property type="entry name" value="Pepsin-like_dom"/>
</dbReference>
<evidence type="ECO:0000313" key="7">
    <source>
        <dbReference type="EMBL" id="WFC98627.1"/>
    </source>
</evidence>
<dbReference type="PROSITE" id="PS00141">
    <property type="entry name" value="ASP_PROTEASE"/>
    <property type="match status" value="1"/>
</dbReference>
<keyword evidence="3 7" id="KW-0378">Hydrolase</keyword>
<reference evidence="7 8" key="1">
    <citation type="submission" date="2023-03" db="EMBL/GenBank/DDBJ databases">
        <title>Mating type loci evolution in Malassezia.</title>
        <authorList>
            <person name="Coelho M.A."/>
        </authorList>
    </citation>
    <scope>NUCLEOTIDE SEQUENCE [LARGE SCALE GENOMIC DNA]</scope>
    <source>
        <strain evidence="7 8">CBS 9725</strain>
    </source>
</reference>
<feature type="compositionally biased region" description="Gly residues" evidence="4">
    <location>
        <begin position="149"/>
        <end position="165"/>
    </location>
</feature>
<accession>A0AAJ5YRZ0</accession>
<dbReference type="Pfam" id="PF00026">
    <property type="entry name" value="Asp"/>
    <property type="match status" value="1"/>
</dbReference>
<evidence type="ECO:0000259" key="6">
    <source>
        <dbReference type="PROSITE" id="PS51767"/>
    </source>
</evidence>
<dbReference type="SUPFAM" id="SSF50630">
    <property type="entry name" value="Acid proteases"/>
    <property type="match status" value="1"/>
</dbReference>
<dbReference type="Proteomes" id="UP001219567">
    <property type="component" value="Chromosome 1"/>
</dbReference>
<organism evidence="7 8">
    <name type="scientific">Malassezia yamatoensis</name>
    <dbReference type="NCBI Taxonomy" id="253288"/>
    <lineage>
        <taxon>Eukaryota</taxon>
        <taxon>Fungi</taxon>
        <taxon>Dikarya</taxon>
        <taxon>Basidiomycota</taxon>
        <taxon>Ustilaginomycotina</taxon>
        <taxon>Malasseziomycetes</taxon>
        <taxon>Malasseziales</taxon>
        <taxon>Malasseziaceae</taxon>
        <taxon>Malassezia</taxon>
    </lineage>
</organism>
<dbReference type="PRINTS" id="PR00792">
    <property type="entry name" value="PEPSIN"/>
</dbReference>
<proteinExistence type="inferred from homology"/>
<feature type="domain" description="Peptidase A1" evidence="6">
    <location>
        <begin position="220"/>
        <end position="508"/>
    </location>
</feature>
<dbReference type="GO" id="GO:0006508">
    <property type="term" value="P:proteolysis"/>
    <property type="evidence" value="ECO:0007669"/>
    <property type="project" value="UniProtKB-KW"/>
</dbReference>
<evidence type="ECO:0000313" key="8">
    <source>
        <dbReference type="Proteomes" id="UP001219567"/>
    </source>
</evidence>
<evidence type="ECO:0000256" key="2">
    <source>
        <dbReference type="ARBA" id="ARBA00022750"/>
    </source>
</evidence>
<dbReference type="EMBL" id="CP119943">
    <property type="protein sequence ID" value="WFC98627.1"/>
    <property type="molecule type" value="Genomic_DNA"/>
</dbReference>
<dbReference type="InterPro" id="IPR021109">
    <property type="entry name" value="Peptidase_aspartic_dom_sf"/>
</dbReference>